<sequence length="194" mass="22671">MKKWFKKSLVILVSVLSFGIVSPSHDLWNHNHQINRIKQGNTEDYQNSTASLSSEQSDNERSMLIKKMINSAEMQSYEKFGSKIKPVIEDEFREAILPNIETAITNTIMQYPQGNLSKLAISEKPSGGASEKIFHIYDKDSMKDIIRFHVRRDHPPMEGYYFNFHYHVAFDHFQVHHQLGSIYWDKNTPPQWKV</sequence>
<dbReference type="InterPro" id="IPR025616">
    <property type="entry name" value="YpjP"/>
</dbReference>
<dbReference type="Proteomes" id="UP000476934">
    <property type="component" value="Unassembled WGS sequence"/>
</dbReference>
<reference evidence="4 6" key="3">
    <citation type="submission" date="2020-03" db="EMBL/GenBank/DDBJ databases">
        <title>Bacillus aquiflavi sp. nov., isolated from yellow water of strong flavor Chinese baijiu in Yibin region of China.</title>
        <authorList>
            <person name="Xie J."/>
        </authorList>
    </citation>
    <scope>NUCLEOTIDE SEQUENCE [LARGE SCALE GENOMIC DNA]</scope>
    <source>
        <strain evidence="4 6">Gsoil 114</strain>
    </source>
</reference>
<accession>A0A0A6VHF2</accession>
<feature type="region of interest" description="Disordered" evidence="1">
    <location>
        <begin position="40"/>
        <end position="59"/>
    </location>
</feature>
<reference evidence="3 5" key="1">
    <citation type="submission" date="2014-10" db="EMBL/GenBank/DDBJ databases">
        <title>Draft genome of phytase producing Bacillus ginsengihumi strain M2.11.</title>
        <authorList>
            <person name="Toymentseva A."/>
            <person name="Boulygina E.A."/>
            <person name="Kazakov S.V."/>
            <person name="Kayumov I."/>
            <person name="Suleimanova A.D."/>
            <person name="Mardanova A.M."/>
            <person name="Maria S.N."/>
            <person name="Sergey M.Y."/>
            <person name="Sharipova M.R."/>
        </authorList>
    </citation>
    <scope>NUCLEOTIDE SEQUENCE [LARGE SCALE GENOMIC DNA]</scope>
    <source>
        <strain evidence="3 5">M2.11</strain>
    </source>
</reference>
<evidence type="ECO:0000313" key="4">
    <source>
        <dbReference type="EMBL" id="NEY20363.1"/>
    </source>
</evidence>
<evidence type="ECO:0000256" key="2">
    <source>
        <dbReference type="SAM" id="SignalP"/>
    </source>
</evidence>
<dbReference type="Pfam" id="PF14005">
    <property type="entry name" value="YpjP"/>
    <property type="match status" value="1"/>
</dbReference>
<evidence type="ECO:0000313" key="6">
    <source>
        <dbReference type="Proteomes" id="UP000476934"/>
    </source>
</evidence>
<evidence type="ECO:0000313" key="5">
    <source>
        <dbReference type="Proteomes" id="UP000030588"/>
    </source>
</evidence>
<dbReference type="EMBL" id="JRUN01000011">
    <property type="protein sequence ID" value="KHD86059.1"/>
    <property type="molecule type" value="Genomic_DNA"/>
</dbReference>
<proteinExistence type="predicted"/>
<keyword evidence="6" id="KW-1185">Reference proteome</keyword>
<dbReference type="AlphaFoldDB" id="A0A0A6VHF2"/>
<protein>
    <recommendedName>
        <fullName evidence="7">YpjP-like protein</fullName>
    </recommendedName>
</protein>
<comment type="caution">
    <text evidence="3">The sequence shown here is derived from an EMBL/GenBank/DDBJ whole genome shotgun (WGS) entry which is preliminary data.</text>
</comment>
<keyword evidence="2" id="KW-0732">Signal</keyword>
<dbReference type="STRING" id="363870.NG54_05420"/>
<dbReference type="EMBL" id="JAAIWK010000015">
    <property type="protein sequence ID" value="NEY20363.1"/>
    <property type="molecule type" value="Genomic_DNA"/>
</dbReference>
<organism evidence="3 5">
    <name type="scientific">Heyndrickxia ginsengihumi</name>
    <dbReference type="NCBI Taxonomy" id="363870"/>
    <lineage>
        <taxon>Bacteria</taxon>
        <taxon>Bacillati</taxon>
        <taxon>Bacillota</taxon>
        <taxon>Bacilli</taxon>
        <taxon>Bacillales</taxon>
        <taxon>Bacillaceae</taxon>
        <taxon>Heyndrickxia</taxon>
    </lineage>
</organism>
<reference evidence="4" key="2">
    <citation type="submission" date="2020-02" db="EMBL/GenBank/DDBJ databases">
        <authorList>
            <person name="Feng H."/>
        </authorList>
    </citation>
    <scope>NUCLEOTIDE SEQUENCE [LARGE SCALE GENOMIC DNA]</scope>
    <source>
        <strain evidence="4">Gsoil 114</strain>
    </source>
</reference>
<evidence type="ECO:0000256" key="1">
    <source>
        <dbReference type="SAM" id="MobiDB-lite"/>
    </source>
</evidence>
<evidence type="ECO:0000313" key="3">
    <source>
        <dbReference type="EMBL" id="KHD86059.1"/>
    </source>
</evidence>
<gene>
    <name evidence="4" type="ORF">G4D61_10385</name>
    <name evidence="3" type="ORF">NG54_05420</name>
</gene>
<dbReference type="OrthoDB" id="2435352at2"/>
<dbReference type="Proteomes" id="UP000030588">
    <property type="component" value="Unassembled WGS sequence"/>
</dbReference>
<feature type="chain" id="PRO_5044540686" description="YpjP-like protein" evidence="2">
    <location>
        <begin position="27"/>
        <end position="194"/>
    </location>
</feature>
<name>A0A0A6VHF2_9BACI</name>
<feature type="signal peptide" evidence="2">
    <location>
        <begin position="1"/>
        <end position="26"/>
    </location>
</feature>
<feature type="compositionally biased region" description="Polar residues" evidence="1">
    <location>
        <begin position="40"/>
        <end position="56"/>
    </location>
</feature>
<evidence type="ECO:0008006" key="7">
    <source>
        <dbReference type="Google" id="ProtNLM"/>
    </source>
</evidence>
<dbReference type="RefSeq" id="WP_025728269.1">
    <property type="nucleotide sequence ID" value="NZ_JAAIWK010000015.1"/>
</dbReference>